<dbReference type="Pfam" id="PF13524">
    <property type="entry name" value="Glyco_trans_1_2"/>
    <property type="match status" value="1"/>
</dbReference>
<dbReference type="Gene3D" id="3.40.50.2000">
    <property type="entry name" value="Glycogen Phosphorylase B"/>
    <property type="match status" value="3"/>
</dbReference>
<dbReference type="Proteomes" id="UP000180215">
    <property type="component" value="Unassembled WGS sequence"/>
</dbReference>
<dbReference type="CDD" id="cd03823">
    <property type="entry name" value="GT4_ExpE7-like"/>
    <property type="match status" value="1"/>
</dbReference>
<dbReference type="PANTHER" id="PTHR45947:SF13">
    <property type="entry name" value="TRANSFERASE"/>
    <property type="match status" value="1"/>
</dbReference>
<evidence type="ECO:0000259" key="4">
    <source>
        <dbReference type="Pfam" id="PF13579"/>
    </source>
</evidence>
<feature type="domain" description="Glycosyltransferase subfamily 4-like N-terminal" evidence="4">
    <location>
        <begin position="925"/>
        <end position="1096"/>
    </location>
</feature>
<evidence type="ECO:0000313" key="5">
    <source>
        <dbReference type="EMBL" id="OHV17281.1"/>
    </source>
</evidence>
<dbReference type="EMBL" id="MNAO01000049">
    <property type="protein sequence ID" value="OHV17281.1"/>
    <property type="molecule type" value="Genomic_DNA"/>
</dbReference>
<dbReference type="InterPro" id="IPR050194">
    <property type="entry name" value="Glycosyltransferase_grp1"/>
</dbReference>
<evidence type="ECO:0000259" key="2">
    <source>
        <dbReference type="Pfam" id="PF00534"/>
    </source>
</evidence>
<protein>
    <submittedName>
        <fullName evidence="5">Glycosyl transferase family 1</fullName>
    </submittedName>
</protein>
<gene>
    <name evidence="5" type="ORF">BK022_06615</name>
</gene>
<dbReference type="Pfam" id="PF00534">
    <property type="entry name" value="Glycos_transf_1"/>
    <property type="match status" value="1"/>
</dbReference>
<dbReference type="InterPro" id="IPR011990">
    <property type="entry name" value="TPR-like_helical_dom_sf"/>
</dbReference>
<dbReference type="Gene3D" id="1.25.40.10">
    <property type="entry name" value="Tetratricopeptide repeat domain"/>
    <property type="match status" value="1"/>
</dbReference>
<comment type="caution">
    <text evidence="5">The sequence shown here is derived from an EMBL/GenBank/DDBJ whole genome shotgun (WGS) entry which is preliminary data.</text>
</comment>
<feature type="region of interest" description="Disordered" evidence="1">
    <location>
        <begin position="1250"/>
        <end position="1270"/>
    </location>
</feature>
<dbReference type="Pfam" id="PF13579">
    <property type="entry name" value="Glyco_trans_4_4"/>
    <property type="match status" value="1"/>
</dbReference>
<feature type="domain" description="Glycosyl transferase family 1" evidence="2">
    <location>
        <begin position="1164"/>
        <end position="1251"/>
    </location>
</feature>
<evidence type="ECO:0000313" key="6">
    <source>
        <dbReference type="Proteomes" id="UP000180215"/>
    </source>
</evidence>
<evidence type="ECO:0000256" key="1">
    <source>
        <dbReference type="SAM" id="MobiDB-lite"/>
    </source>
</evidence>
<dbReference type="PANTHER" id="PTHR45947">
    <property type="entry name" value="SULFOQUINOVOSYL TRANSFERASE SQD2"/>
    <property type="match status" value="1"/>
</dbReference>
<proteinExistence type="predicted"/>
<keyword evidence="5" id="KW-0808">Transferase</keyword>
<name>A0A1S1P7L8_METEX</name>
<evidence type="ECO:0000259" key="3">
    <source>
        <dbReference type="Pfam" id="PF13524"/>
    </source>
</evidence>
<sequence length="1303" mass="143063">MFKRSLQMLSKQVGARAISRQFDRRVSEAGRGGGFDPNFYRRYYPDLAILGDESKVLKRHYLDHGRAEGRFPNAAALVAALEAEGGALPSDFIPEHYRALYDDLAGLTEPWQLSEHYLRFGRFEGRAHGADLSAFEQEYERMLASGKALNGRRPAESFVHLLVAARVLPGAWLDLFVLHEFALLNEGWLTHPPASRMEGLVAFLTEGVERLAPISLRLRFDPHFYRSNNPDSSAGAGDADLYRHWLGKGIQKGEPASEAAALVRLLGEERFPESFDETAYRSLLTEDVAPPPPGRLNALRHFIDTGFQLWELEPVRQACSAQLLERIGEYHLLRGNAVEAKEAFDRALKAGLVSGRLHHRRGDALLRLNRTNDAARAFVNAADVPGAVVWSHINAIDGLLARPDNVPEALDRVQRSAANWHANTHWRAAAHRAIVASFARASEEARTHYAAGRRKEADDCLTACLDQIGSLIAAVDPLPAPLAVPANGHIVIVANRDLPQCDHYRVVQKIQQLEHGGWTVEVFRQDEAADCRPAIDRASAVIFYRVAAFPIVLHAILYARALGLPTIYEIDDIVFDAALYPDPLESFEGQITPKQYVDLQYGVPLFRYAMQACDIGLASTPALAERMRPLVRSGVCHVLRNGLDTRNLPFLKRPHAPVSATALTVFYGSGTRAHNKDFNDFAAPALLVIMERHPHVRLVIAGYLRLGPGFRRFAHRVRQLGFTDDVSAYWEALSGADINLAVLAPGPFADAKSEIKWLEAAMCGIPSIVSATRTYREILEDRQDALLAETVQDWTKALATLIDDPALRRKIGDRARDKALASYGLDAAAEVLGGILAAPPQRLRRSADATSDARATSTEAGAELAALDARPSATAAGSVMRTRRTGRPRILVINVYFPPQTVGGATRVVRDNIDHILDHAAGRFELAVAASDVEAEPPYRTRIDAYRGIPVFRIATPRERNMDWRPFNPSVRSEFEALLDRFEPDLVHVHCVQQLTASVVEAVRARGIPYVVTVHDAWWISDFQFLIDEDGVAQMPSPDLLADATSRSVTPTGSIARRRGLARVLDSAAAIAAVSESFADIYRKAGFPQTIAIPNGVPPLTPSPRREYPTGRVRLGHIGGRTAHKGATLIETILRAGRFENLSLTLVDHALATDYVSEETWGATSVRIVGKVPQEQIGELYAEMDVLLAPSLWPESFGLVTREARAAGLWVVASNLGAIGEDIEEGINGFRVDVASPDGLRAVFQRIDADPERFRSSPPQPAHPPRTAADQGEDLIALYDRLLAPLGDAASASDAGDGRSRTL</sequence>
<accession>A0A1S1P7L8</accession>
<organism evidence="5 6">
    <name type="scientific">Methylorubrum extorquens</name>
    <name type="common">Methylobacterium dichloromethanicum</name>
    <name type="synonym">Methylobacterium extorquens</name>
    <dbReference type="NCBI Taxonomy" id="408"/>
    <lineage>
        <taxon>Bacteria</taxon>
        <taxon>Pseudomonadati</taxon>
        <taxon>Pseudomonadota</taxon>
        <taxon>Alphaproteobacteria</taxon>
        <taxon>Hyphomicrobiales</taxon>
        <taxon>Methylobacteriaceae</taxon>
        <taxon>Methylorubrum</taxon>
    </lineage>
</organism>
<dbReference type="InterPro" id="IPR001296">
    <property type="entry name" value="Glyco_trans_1"/>
</dbReference>
<dbReference type="SUPFAM" id="SSF48452">
    <property type="entry name" value="TPR-like"/>
    <property type="match status" value="1"/>
</dbReference>
<feature type="domain" description="Spore protein YkvP/CgeB glycosyl transferase-like" evidence="3">
    <location>
        <begin position="691"/>
        <end position="829"/>
    </location>
</feature>
<reference evidence="5 6" key="1">
    <citation type="submission" date="2016-10" db="EMBL/GenBank/DDBJ databases">
        <title>Draft genome sequence of Methylobacterium extorquens CP3, a seed endophyte of Crotalaria pumila with plant growth-promoting and metal tolerance properties.</title>
        <authorList>
            <person name="Sanchez-Lopez A.S."/>
            <person name="Van Hamme J.D."/>
            <person name="Thijs S."/>
            <person name="Mcammond B.M."/>
            <person name="Stevens V."/>
            <person name="Gonzalez-Chavez M.D.C."/>
            <person name="Vangronsveld J."/>
        </authorList>
    </citation>
    <scope>NUCLEOTIDE SEQUENCE [LARGE SCALE GENOMIC DNA]</scope>
    <source>
        <strain evidence="5 6">CP3</strain>
    </source>
</reference>
<dbReference type="GO" id="GO:0016757">
    <property type="term" value="F:glycosyltransferase activity"/>
    <property type="evidence" value="ECO:0007669"/>
    <property type="project" value="InterPro"/>
</dbReference>
<dbReference type="InterPro" id="IPR028098">
    <property type="entry name" value="Glyco_trans_4-like_N"/>
</dbReference>
<dbReference type="SUPFAM" id="SSF53756">
    <property type="entry name" value="UDP-Glycosyltransferase/glycogen phosphorylase"/>
    <property type="match status" value="2"/>
</dbReference>
<dbReference type="InterPro" id="IPR055259">
    <property type="entry name" value="YkvP/CgeB_Glyco_trans-like"/>
</dbReference>